<organism evidence="1 2">
    <name type="scientific">Legionella resiliens</name>
    <dbReference type="NCBI Taxonomy" id="2905958"/>
    <lineage>
        <taxon>Bacteria</taxon>
        <taxon>Pseudomonadati</taxon>
        <taxon>Pseudomonadota</taxon>
        <taxon>Gammaproteobacteria</taxon>
        <taxon>Legionellales</taxon>
        <taxon>Legionellaceae</taxon>
        <taxon>Legionella</taxon>
    </lineage>
</organism>
<dbReference type="Proteomes" id="UP001320170">
    <property type="component" value="Unassembled WGS sequence"/>
</dbReference>
<evidence type="ECO:0008006" key="3">
    <source>
        <dbReference type="Google" id="ProtNLM"/>
    </source>
</evidence>
<reference evidence="1 2" key="1">
    <citation type="journal article" date="2024" name="Pathogens">
        <title>Characterization of a Novel Species of Legionella Isolated from a Healthcare Facility: Legionella resiliens sp. nov.</title>
        <authorList>
            <person name="Cristino S."/>
            <person name="Pascale M.R."/>
            <person name="Marino F."/>
            <person name="Derelitto C."/>
            <person name="Salaris S."/>
            <person name="Orsini M."/>
            <person name="Squarzoni S."/>
            <person name="Grottola A."/>
            <person name="Girolamini L."/>
        </authorList>
    </citation>
    <scope>NUCLEOTIDE SEQUENCE [LARGE SCALE GENOMIC DNA]</scope>
    <source>
        <strain evidence="1 2">8cVS16</strain>
    </source>
</reference>
<proteinExistence type="predicted"/>
<accession>A0ABS8X841</accession>
<dbReference type="RefSeq" id="WP_232891139.1">
    <property type="nucleotide sequence ID" value="NZ_JAJSPM010000009.1"/>
</dbReference>
<evidence type="ECO:0000313" key="1">
    <source>
        <dbReference type="EMBL" id="MCE3533315.1"/>
    </source>
</evidence>
<evidence type="ECO:0000313" key="2">
    <source>
        <dbReference type="Proteomes" id="UP001320170"/>
    </source>
</evidence>
<sequence>MAKTLEELKKLINEQEAALLIRAQRQQLSFMEQQAFEKLRIRLTDEEGMNELPSVDLLQKMYMKPSQSFEVQYANKEAIAQIFANFELQFGKENIHDDCLQFPDNSKADAFFRQQANDGHVFLFKQENSDNYAFSDGKGHYKMGSKGDIISYCKKNSLELPHYFNTELSNERDSSPSIMHQ</sequence>
<comment type="caution">
    <text evidence="1">The sequence shown here is derived from an EMBL/GenBank/DDBJ whole genome shotgun (WGS) entry which is preliminary data.</text>
</comment>
<dbReference type="EMBL" id="JAJTND010000005">
    <property type="protein sequence ID" value="MCE3533315.1"/>
    <property type="molecule type" value="Genomic_DNA"/>
</dbReference>
<gene>
    <name evidence="1" type="ORF">LXO92_13125</name>
</gene>
<keyword evidence="2" id="KW-1185">Reference proteome</keyword>
<name>A0ABS8X841_9GAMM</name>
<protein>
    <recommendedName>
        <fullName evidence="3">Substrate of the Dot/Icm secretion system</fullName>
    </recommendedName>
</protein>